<dbReference type="InterPro" id="IPR013328">
    <property type="entry name" value="6PGD_dom2"/>
</dbReference>
<dbReference type="SUPFAM" id="SSF48179">
    <property type="entry name" value="6-phosphogluconate dehydrogenase C-terminal domain-like"/>
    <property type="match status" value="1"/>
</dbReference>
<evidence type="ECO:0000256" key="3">
    <source>
        <dbReference type="ARBA" id="ARBA00023002"/>
    </source>
</evidence>
<evidence type="ECO:0000259" key="6">
    <source>
        <dbReference type="Pfam" id="PF08546"/>
    </source>
</evidence>
<keyword evidence="3 4" id="KW-0560">Oxidoreductase</keyword>
<comment type="caution">
    <text evidence="7">The sequence shown here is derived from an EMBL/GenBank/DDBJ whole genome shotgun (WGS) entry which is preliminary data.</text>
</comment>
<sequence length="321" mass="36335">MSNFKTAIIGAGPVGAILAAFMKKRNEYVTIVDTNREHLDAIRTQGLKVSGISELESRFDNYLYSISELSGVEHDLVIVCLKTPVMQKVMPDLKKVIKKNEKIISFQNGLYTEQFLGEVFGIENVLRVVVNYAGNIIAPGQIRMTFFNKPNHIGSMNNYSREFGEIFAKVLTEAGLDTFWAEDIRKEEWIKVILNSALSPITAITGLTMKAAMDFQDTRLLVEKSLLEGILLAKRIGYDFSPHFFEYGIEYLSKAGYHKPSMRIDIENCVDTEISFLNEKIVEYGNIYDVPTPVNTALANLVKGMELENRNRLKTQKDKQK</sequence>
<dbReference type="EC" id="1.1.1.169" evidence="4"/>
<reference evidence="7 8" key="1">
    <citation type="journal article" date="2016" name="Nat. Commun.">
        <title>Thousands of microbial genomes shed light on interconnected biogeochemical processes in an aquifer system.</title>
        <authorList>
            <person name="Anantharaman K."/>
            <person name="Brown C.T."/>
            <person name="Hug L.A."/>
            <person name="Sharon I."/>
            <person name="Castelle C.J."/>
            <person name="Probst A.J."/>
            <person name="Thomas B.C."/>
            <person name="Singh A."/>
            <person name="Wilkins M.J."/>
            <person name="Karaoz U."/>
            <person name="Brodie E.L."/>
            <person name="Williams K.H."/>
            <person name="Hubbard S.S."/>
            <person name="Banfield J.F."/>
        </authorList>
    </citation>
    <scope>NUCLEOTIDE SEQUENCE [LARGE SCALE GENOMIC DNA]</scope>
</reference>
<dbReference type="InterPro" id="IPR008927">
    <property type="entry name" value="6-PGluconate_DH-like_C_sf"/>
</dbReference>
<dbReference type="GO" id="GO:0015940">
    <property type="term" value="P:pantothenate biosynthetic process"/>
    <property type="evidence" value="ECO:0007669"/>
    <property type="project" value="UniProtKB-UniPathway"/>
</dbReference>
<dbReference type="UniPathway" id="UPA00028">
    <property type="reaction ID" value="UER00004"/>
</dbReference>
<keyword evidence="2 4" id="KW-0521">NADP</keyword>
<dbReference type="PANTHER" id="PTHR21708:SF26">
    <property type="entry name" value="2-DEHYDROPANTOATE 2-REDUCTASE"/>
    <property type="match status" value="1"/>
</dbReference>
<feature type="domain" description="Ketopantoate reductase N-terminal" evidence="5">
    <location>
        <begin position="7"/>
        <end position="157"/>
    </location>
</feature>
<comment type="pathway">
    <text evidence="4">Cofactor biosynthesis; (R)-pantothenate biosynthesis; (R)-pantoate from 3-methyl-2-oxobutanoate: step 2/2.</text>
</comment>
<dbReference type="GO" id="GO:0008677">
    <property type="term" value="F:2-dehydropantoate 2-reductase activity"/>
    <property type="evidence" value="ECO:0007669"/>
    <property type="project" value="UniProtKB-EC"/>
</dbReference>
<keyword evidence="4" id="KW-0566">Pantothenate biosynthesis</keyword>
<name>A0A1F7RV61_9BACT</name>
<comment type="similarity">
    <text evidence="1 4">Belongs to the ketopantoate reductase family.</text>
</comment>
<feature type="domain" description="Ketopantoate reductase C-terminal" evidence="6">
    <location>
        <begin position="183"/>
        <end position="306"/>
    </location>
</feature>
<protein>
    <recommendedName>
        <fullName evidence="4">2-dehydropantoate 2-reductase</fullName>
        <ecNumber evidence="4">1.1.1.169</ecNumber>
    </recommendedName>
    <alternativeName>
        <fullName evidence="4">Ketopantoate reductase</fullName>
    </alternativeName>
</protein>
<dbReference type="InterPro" id="IPR036291">
    <property type="entry name" value="NAD(P)-bd_dom_sf"/>
</dbReference>
<dbReference type="Pfam" id="PF08546">
    <property type="entry name" value="ApbA_C"/>
    <property type="match status" value="1"/>
</dbReference>
<comment type="function">
    <text evidence="4">Catalyzes the NADPH-dependent reduction of ketopantoate into pantoic acid.</text>
</comment>
<dbReference type="Proteomes" id="UP000179266">
    <property type="component" value="Unassembled WGS sequence"/>
</dbReference>
<dbReference type="AlphaFoldDB" id="A0A1F7RV61"/>
<comment type="catalytic activity">
    <reaction evidence="4">
        <text>(R)-pantoate + NADP(+) = 2-dehydropantoate + NADPH + H(+)</text>
        <dbReference type="Rhea" id="RHEA:16233"/>
        <dbReference type="ChEBI" id="CHEBI:11561"/>
        <dbReference type="ChEBI" id="CHEBI:15378"/>
        <dbReference type="ChEBI" id="CHEBI:15980"/>
        <dbReference type="ChEBI" id="CHEBI:57783"/>
        <dbReference type="ChEBI" id="CHEBI:58349"/>
        <dbReference type="EC" id="1.1.1.169"/>
    </reaction>
</comment>
<evidence type="ECO:0000256" key="4">
    <source>
        <dbReference type="RuleBase" id="RU362068"/>
    </source>
</evidence>
<dbReference type="InterPro" id="IPR051402">
    <property type="entry name" value="KPR-Related"/>
</dbReference>
<dbReference type="PANTHER" id="PTHR21708">
    <property type="entry name" value="PROBABLE 2-DEHYDROPANTOATE 2-REDUCTASE"/>
    <property type="match status" value="1"/>
</dbReference>
<evidence type="ECO:0000259" key="5">
    <source>
        <dbReference type="Pfam" id="PF02558"/>
    </source>
</evidence>
<dbReference type="Pfam" id="PF02558">
    <property type="entry name" value="ApbA"/>
    <property type="match status" value="1"/>
</dbReference>
<organism evidence="7 8">
    <name type="scientific">Candidatus Schekmanbacteria bacterium RBG_13_48_7</name>
    <dbReference type="NCBI Taxonomy" id="1817878"/>
    <lineage>
        <taxon>Bacteria</taxon>
        <taxon>Candidatus Schekmaniibacteriota</taxon>
    </lineage>
</organism>
<dbReference type="EMBL" id="MGDD01000176">
    <property type="protein sequence ID" value="OGL45459.1"/>
    <property type="molecule type" value="Genomic_DNA"/>
</dbReference>
<dbReference type="GO" id="GO:0005737">
    <property type="term" value="C:cytoplasm"/>
    <property type="evidence" value="ECO:0007669"/>
    <property type="project" value="TreeGrafter"/>
</dbReference>
<dbReference type="InterPro" id="IPR013752">
    <property type="entry name" value="KPA_reductase"/>
</dbReference>
<accession>A0A1F7RV61</accession>
<dbReference type="Gene3D" id="3.40.50.720">
    <property type="entry name" value="NAD(P)-binding Rossmann-like Domain"/>
    <property type="match status" value="1"/>
</dbReference>
<dbReference type="NCBIfam" id="TIGR00745">
    <property type="entry name" value="apbA_panE"/>
    <property type="match status" value="1"/>
</dbReference>
<evidence type="ECO:0000256" key="1">
    <source>
        <dbReference type="ARBA" id="ARBA00007870"/>
    </source>
</evidence>
<evidence type="ECO:0000313" key="8">
    <source>
        <dbReference type="Proteomes" id="UP000179266"/>
    </source>
</evidence>
<dbReference type="SUPFAM" id="SSF51735">
    <property type="entry name" value="NAD(P)-binding Rossmann-fold domains"/>
    <property type="match status" value="1"/>
</dbReference>
<evidence type="ECO:0000256" key="2">
    <source>
        <dbReference type="ARBA" id="ARBA00022857"/>
    </source>
</evidence>
<dbReference type="Gene3D" id="1.10.1040.10">
    <property type="entry name" value="N-(1-d-carboxylethyl)-l-norvaline Dehydrogenase, domain 2"/>
    <property type="match status" value="1"/>
</dbReference>
<gene>
    <name evidence="7" type="ORF">A2161_22000</name>
</gene>
<dbReference type="InterPro" id="IPR013332">
    <property type="entry name" value="KPR_N"/>
</dbReference>
<dbReference type="InterPro" id="IPR003710">
    <property type="entry name" value="ApbA"/>
</dbReference>
<evidence type="ECO:0000313" key="7">
    <source>
        <dbReference type="EMBL" id="OGL45459.1"/>
    </source>
</evidence>
<proteinExistence type="inferred from homology"/>